<keyword evidence="1" id="KW-0597">Phosphoprotein</keyword>
<dbReference type="Gene3D" id="3.40.50.2300">
    <property type="match status" value="1"/>
</dbReference>
<dbReference type="PANTHER" id="PTHR43228">
    <property type="entry name" value="TWO-COMPONENT RESPONSE REGULATOR"/>
    <property type="match status" value="1"/>
</dbReference>
<dbReference type="Proteomes" id="UP000185779">
    <property type="component" value="Unassembled WGS sequence"/>
</dbReference>
<dbReference type="EMBL" id="LYOR01000011">
    <property type="protein sequence ID" value="OFV65518.1"/>
    <property type="molecule type" value="Genomic_DNA"/>
</dbReference>
<name>A0A1F2P2Y9_9EURY</name>
<dbReference type="PANTHER" id="PTHR43228:SF1">
    <property type="entry name" value="TWO-COMPONENT RESPONSE REGULATOR ARR22"/>
    <property type="match status" value="1"/>
</dbReference>
<dbReference type="AlphaFoldDB" id="A0A1F2P2Y9"/>
<dbReference type="SMART" id="SM00448">
    <property type="entry name" value="REC"/>
    <property type="match status" value="1"/>
</dbReference>
<evidence type="ECO:0000313" key="3">
    <source>
        <dbReference type="EMBL" id="HDM35903.1"/>
    </source>
</evidence>
<dbReference type="InterPro" id="IPR011006">
    <property type="entry name" value="CheY-like_superfamily"/>
</dbReference>
<evidence type="ECO:0000313" key="6">
    <source>
        <dbReference type="Proteomes" id="UP000185779"/>
    </source>
</evidence>
<dbReference type="EMBL" id="DQZR01000054">
    <property type="protein sequence ID" value="HDM35903.1"/>
    <property type="molecule type" value="Genomic_DNA"/>
</dbReference>
<dbReference type="STRING" id="1839936.SBU_001548"/>
<keyword evidence="6" id="KW-1185">Reference proteome</keyword>
<accession>A0A1F2P2Y9</accession>
<organism evidence="5 6">
    <name type="scientific">Candidatus Syntropharchaeum butanivorans</name>
    <dbReference type="NCBI Taxonomy" id="1839936"/>
    <lineage>
        <taxon>Archaea</taxon>
        <taxon>Methanobacteriati</taxon>
        <taxon>Methanobacteriota</taxon>
        <taxon>Stenosarchaea group</taxon>
        <taxon>Methanomicrobia</taxon>
        <taxon>Methanosarcinales</taxon>
        <taxon>ANME-2 cluster</taxon>
        <taxon>Candidatus Syntropharchaeum</taxon>
    </lineage>
</organism>
<dbReference type="GO" id="GO:0000160">
    <property type="term" value="P:phosphorelay signal transduction system"/>
    <property type="evidence" value="ECO:0007669"/>
    <property type="project" value="InterPro"/>
</dbReference>
<feature type="modified residue" description="4-aspartylphosphate" evidence="1">
    <location>
        <position position="48"/>
    </location>
</feature>
<reference evidence="3" key="2">
    <citation type="journal article" date="2020" name="mSystems">
        <title>Genome- and Community-Level Interaction Insights into Carbon Utilization and Element Cycling Functions of Hydrothermarchaeota in Hydrothermal Sediment.</title>
        <authorList>
            <person name="Zhou Z."/>
            <person name="Liu Y."/>
            <person name="Xu W."/>
            <person name="Pan J."/>
            <person name="Luo Z.H."/>
            <person name="Li M."/>
        </authorList>
    </citation>
    <scope>NUCLEOTIDE SEQUENCE [LARGE SCALE GENOMIC DNA]</scope>
    <source>
        <strain evidence="3">HyVt-185</strain>
        <strain evidence="4">HyVt-386</strain>
    </source>
</reference>
<dbReference type="Proteomes" id="UP000885936">
    <property type="component" value="Unassembled WGS sequence"/>
</dbReference>
<evidence type="ECO:0000256" key="1">
    <source>
        <dbReference type="PROSITE-ProRule" id="PRU00169"/>
    </source>
</evidence>
<dbReference type="InterPro" id="IPR052048">
    <property type="entry name" value="ST_Response_Regulator"/>
</dbReference>
<protein>
    <submittedName>
        <fullName evidence="5">Chemotaxis protein CheY</fullName>
    </submittedName>
    <submittedName>
        <fullName evidence="3">Response regulator</fullName>
    </submittedName>
</protein>
<feature type="domain" description="Response regulatory" evidence="2">
    <location>
        <begin position="1"/>
        <end position="113"/>
    </location>
</feature>
<dbReference type="EMBL" id="DRIE01000105">
    <property type="protein sequence ID" value="HEC57471.1"/>
    <property type="molecule type" value="Genomic_DNA"/>
</dbReference>
<dbReference type="Pfam" id="PF00072">
    <property type="entry name" value="Response_reg"/>
    <property type="match status" value="1"/>
</dbReference>
<dbReference type="PROSITE" id="PS50110">
    <property type="entry name" value="RESPONSE_REGULATORY"/>
    <property type="match status" value="1"/>
</dbReference>
<evidence type="ECO:0000313" key="5">
    <source>
        <dbReference type="EMBL" id="OFV65518.1"/>
    </source>
</evidence>
<gene>
    <name evidence="3" type="ORF">ENG09_01425</name>
    <name evidence="4" type="ORF">ENI32_06280</name>
    <name evidence="5" type="ORF">SBU_001548</name>
</gene>
<dbReference type="InterPro" id="IPR001789">
    <property type="entry name" value="Sig_transdc_resp-reg_receiver"/>
</dbReference>
<dbReference type="Proteomes" id="UP000885863">
    <property type="component" value="Unassembled WGS sequence"/>
</dbReference>
<sequence>MLVDDSKFMRELLKKFLSTKHTIVGEADDGTVAVEKYEECKPDVVLMDIVMPHMDGIAATRQIMRSHPDAKIIMCTSVGQEKKVKAAIEAGAVGYITKPFQGPNVLKEIESVL</sequence>
<evidence type="ECO:0000313" key="4">
    <source>
        <dbReference type="EMBL" id="HEC57471.1"/>
    </source>
</evidence>
<reference evidence="5 6" key="1">
    <citation type="submission" date="2016-05" db="EMBL/GenBank/DDBJ databases">
        <title>Microbial consortia oxidize butane by reversing methanogenesis.</title>
        <authorList>
            <person name="Laso-Perez R."/>
            <person name="Richter M."/>
            <person name="Wegener G."/>
            <person name="Musat F."/>
        </authorList>
    </citation>
    <scope>NUCLEOTIDE SEQUENCE [LARGE SCALE GENOMIC DNA]</scope>
    <source>
        <strain evidence="5">BOX1</strain>
    </source>
</reference>
<proteinExistence type="predicted"/>
<evidence type="ECO:0000259" key="2">
    <source>
        <dbReference type="PROSITE" id="PS50110"/>
    </source>
</evidence>
<comment type="caution">
    <text evidence="5">The sequence shown here is derived from an EMBL/GenBank/DDBJ whole genome shotgun (WGS) entry which is preliminary data.</text>
</comment>
<dbReference type="SUPFAM" id="SSF52172">
    <property type="entry name" value="CheY-like"/>
    <property type="match status" value="1"/>
</dbReference>